<evidence type="ECO:0000313" key="2">
    <source>
        <dbReference type="Proteomes" id="UP000812013"/>
    </source>
</evidence>
<dbReference type="EMBL" id="WTFF01000011">
    <property type="protein sequence ID" value="MBW5481006.1"/>
    <property type="molecule type" value="Genomic_DNA"/>
</dbReference>
<reference evidence="1 2" key="1">
    <citation type="submission" date="2019-12" db="EMBL/GenBank/DDBJ databases">
        <title>Genome sequence of Streptomyces bambusae.</title>
        <authorList>
            <person name="Bansal K."/>
            <person name="Choksket S."/>
            <person name="Korpole S."/>
            <person name="Patil P.B."/>
        </authorList>
    </citation>
    <scope>NUCLEOTIDE SEQUENCE [LARGE SCALE GENOMIC DNA]</scope>
    <source>
        <strain evidence="1 2">SK60</strain>
    </source>
</reference>
<keyword evidence="2" id="KW-1185">Reference proteome</keyword>
<feature type="non-terminal residue" evidence="1">
    <location>
        <position position="1"/>
    </location>
</feature>
<gene>
    <name evidence="1" type="ORF">GPJ59_03640</name>
</gene>
<comment type="caution">
    <text evidence="1">The sequence shown here is derived from an EMBL/GenBank/DDBJ whole genome shotgun (WGS) entry which is preliminary data.</text>
</comment>
<protein>
    <submittedName>
        <fullName evidence="1">Ribonuclease HI</fullName>
    </submittedName>
</protein>
<evidence type="ECO:0000313" key="1">
    <source>
        <dbReference type="EMBL" id="MBW5481006.1"/>
    </source>
</evidence>
<organism evidence="1 2">
    <name type="scientific">Streptomyces bambusae</name>
    <dbReference type="NCBI Taxonomy" id="1550616"/>
    <lineage>
        <taxon>Bacteria</taxon>
        <taxon>Bacillati</taxon>
        <taxon>Actinomycetota</taxon>
        <taxon>Actinomycetes</taxon>
        <taxon>Kitasatosporales</taxon>
        <taxon>Streptomycetaceae</taxon>
        <taxon>Streptomyces</taxon>
    </lineage>
</organism>
<sequence length="57" mass="5824">ARKRPATGATTRGGVTIKAKFPGRCPCGKPYAAGEKITKLGTRWGHPGCAAAPSEDA</sequence>
<name>A0ABS6Z088_9ACTN</name>
<accession>A0ABS6Z088</accession>
<dbReference type="Proteomes" id="UP000812013">
    <property type="component" value="Unassembled WGS sequence"/>
</dbReference>
<proteinExistence type="predicted"/>